<evidence type="ECO:0000313" key="4">
    <source>
        <dbReference type="Proteomes" id="UP000823941"/>
    </source>
</evidence>
<evidence type="ECO:0000313" key="3">
    <source>
        <dbReference type="EMBL" id="KAG7312047.1"/>
    </source>
</evidence>
<dbReference type="EMBL" id="JAHIBW010000003">
    <property type="protein sequence ID" value="KAG7312047.1"/>
    <property type="molecule type" value="Genomic_DNA"/>
</dbReference>
<proteinExistence type="predicted"/>
<dbReference type="Proteomes" id="UP000823941">
    <property type="component" value="Chromosome 3"/>
</dbReference>
<evidence type="ECO:0000256" key="1">
    <source>
        <dbReference type="ARBA" id="ARBA00023002"/>
    </source>
</evidence>
<dbReference type="SUPFAM" id="SSF52283">
    <property type="entry name" value="Formate/glycerate dehydrogenase catalytic domain-like"/>
    <property type="match status" value="1"/>
</dbReference>
<dbReference type="InterPro" id="IPR006139">
    <property type="entry name" value="D-isomer_2_OHA_DH_cat_dom"/>
</dbReference>
<sequence>MSKDLKVLVSSNDFPESAIKILSDKFTVVVSRYSNYGESARTVNREELLRLIPGCAALVWCSDSPITKELLDAAGDSLKVVATSSAGYNHCAVDELRARGIRLSNTPDVLAPAVAEVAVSLILGAARRLTENLAQRTPDVLAPAVAEVAVGLILGAARRLTENLAQVRK</sequence>
<protein>
    <recommendedName>
        <fullName evidence="2">D-isomer specific 2-hydroxyacid dehydrogenase catalytic domain-containing protein</fullName>
    </recommendedName>
</protein>
<keyword evidence="1" id="KW-0560">Oxidoreductase</keyword>
<name>A0ABQ7R418_PLUXY</name>
<reference evidence="3 4" key="1">
    <citation type="submission" date="2021-06" db="EMBL/GenBank/DDBJ databases">
        <title>A haploid diamondback moth (Plutella xylostella L.) genome assembly resolves 31 chromosomes and identifies a diamide resistance mutation.</title>
        <authorList>
            <person name="Ward C.M."/>
            <person name="Perry K.D."/>
            <person name="Baker G."/>
            <person name="Powis K."/>
            <person name="Heckel D.G."/>
            <person name="Baxter S.W."/>
        </authorList>
    </citation>
    <scope>NUCLEOTIDE SEQUENCE [LARGE SCALE GENOMIC DNA]</scope>
    <source>
        <strain evidence="3 4">LV</strain>
        <tissue evidence="3">Single pupa</tissue>
    </source>
</reference>
<accession>A0ABQ7R418</accession>
<comment type="caution">
    <text evidence="3">The sequence shown here is derived from an EMBL/GenBank/DDBJ whole genome shotgun (WGS) entry which is preliminary data.</text>
</comment>
<organism evidence="3 4">
    <name type="scientific">Plutella xylostella</name>
    <name type="common">Diamondback moth</name>
    <name type="synonym">Plutella maculipennis</name>
    <dbReference type="NCBI Taxonomy" id="51655"/>
    <lineage>
        <taxon>Eukaryota</taxon>
        <taxon>Metazoa</taxon>
        <taxon>Ecdysozoa</taxon>
        <taxon>Arthropoda</taxon>
        <taxon>Hexapoda</taxon>
        <taxon>Insecta</taxon>
        <taxon>Pterygota</taxon>
        <taxon>Neoptera</taxon>
        <taxon>Endopterygota</taxon>
        <taxon>Lepidoptera</taxon>
        <taxon>Glossata</taxon>
        <taxon>Ditrysia</taxon>
        <taxon>Yponomeutoidea</taxon>
        <taxon>Plutellidae</taxon>
        <taxon>Plutella</taxon>
    </lineage>
</organism>
<feature type="domain" description="D-isomer specific 2-hydroxyacid dehydrogenase catalytic" evidence="2">
    <location>
        <begin position="9"/>
        <end position="128"/>
    </location>
</feature>
<dbReference type="InterPro" id="IPR050223">
    <property type="entry name" value="D-isomer_2-hydroxyacid_DH"/>
</dbReference>
<dbReference type="Gene3D" id="3.40.50.720">
    <property type="entry name" value="NAD(P)-binding Rossmann-like Domain"/>
    <property type="match status" value="1"/>
</dbReference>
<gene>
    <name evidence="3" type="ORF">JYU34_001492</name>
</gene>
<keyword evidence="4" id="KW-1185">Reference proteome</keyword>
<evidence type="ECO:0000259" key="2">
    <source>
        <dbReference type="Pfam" id="PF00389"/>
    </source>
</evidence>
<dbReference type="PANTHER" id="PTHR10996">
    <property type="entry name" value="2-HYDROXYACID DEHYDROGENASE-RELATED"/>
    <property type="match status" value="1"/>
</dbReference>
<dbReference type="Pfam" id="PF00389">
    <property type="entry name" value="2-Hacid_dh"/>
    <property type="match status" value="1"/>
</dbReference>
<dbReference type="PANTHER" id="PTHR10996:SF277">
    <property type="entry name" value="GLYOXYLATE REDUCTASE_HYDROXYPYRUVATE REDUCTASE"/>
    <property type="match status" value="1"/>
</dbReference>